<dbReference type="AlphaFoldDB" id="A0A1G9NKG8"/>
<sequence>MGQLLLIKHAKPIISSSIPSSNWVLSNAGIKQAAKLAPFLDKYDFSTIFTSEEPKAIHTARIIATELNQQVEIKKGLHEHERHQNRIIYPENEWQSIIKSFFDCPNDLVFGAETASEAFDRFDAAVKSLIHSQSRQEDMVIVAHGTVISLFVARYNLVNPYEIWQKLGMPAYVKLDLKTFQLQSVQNME</sequence>
<dbReference type="GO" id="GO:0016791">
    <property type="term" value="F:phosphatase activity"/>
    <property type="evidence" value="ECO:0007669"/>
    <property type="project" value="TreeGrafter"/>
</dbReference>
<dbReference type="EMBL" id="FNHF01000001">
    <property type="protein sequence ID" value="SDL86841.1"/>
    <property type="molecule type" value="Genomic_DNA"/>
</dbReference>
<gene>
    <name evidence="1" type="ORF">SAMN05216244_1038</name>
</gene>
<dbReference type="SUPFAM" id="SSF53254">
    <property type="entry name" value="Phosphoglycerate mutase-like"/>
    <property type="match status" value="1"/>
</dbReference>
<dbReference type="CDD" id="cd07067">
    <property type="entry name" value="HP_PGM_like"/>
    <property type="match status" value="1"/>
</dbReference>
<dbReference type="Pfam" id="PF00300">
    <property type="entry name" value="His_Phos_1"/>
    <property type="match status" value="1"/>
</dbReference>
<dbReference type="Proteomes" id="UP000182347">
    <property type="component" value="Unassembled WGS sequence"/>
</dbReference>
<dbReference type="GO" id="GO:0005737">
    <property type="term" value="C:cytoplasm"/>
    <property type="evidence" value="ECO:0007669"/>
    <property type="project" value="TreeGrafter"/>
</dbReference>
<dbReference type="InterPro" id="IPR029033">
    <property type="entry name" value="His_PPase_superfam"/>
</dbReference>
<dbReference type="OrthoDB" id="34197at2"/>
<proteinExistence type="predicted"/>
<name>A0A1G9NKG8_9BACI</name>
<protein>
    <submittedName>
        <fullName evidence="1">Broad specificity phosphatase PhoE</fullName>
    </submittedName>
</protein>
<accession>A0A1G9NKG8</accession>
<dbReference type="RefSeq" id="WP_074597754.1">
    <property type="nucleotide sequence ID" value="NZ_FNHF01000001.1"/>
</dbReference>
<dbReference type="InterPro" id="IPR050275">
    <property type="entry name" value="PGM_Phosphatase"/>
</dbReference>
<evidence type="ECO:0000313" key="1">
    <source>
        <dbReference type="EMBL" id="SDL86841.1"/>
    </source>
</evidence>
<dbReference type="InterPro" id="IPR013078">
    <property type="entry name" value="His_Pase_superF_clade-1"/>
</dbReference>
<evidence type="ECO:0000313" key="2">
    <source>
        <dbReference type="Proteomes" id="UP000182347"/>
    </source>
</evidence>
<dbReference type="STRING" id="482461.SAMN05216244_1038"/>
<organism evidence="1 2">
    <name type="scientific">Sediminibacillus halophilus</name>
    <dbReference type="NCBI Taxonomy" id="482461"/>
    <lineage>
        <taxon>Bacteria</taxon>
        <taxon>Bacillati</taxon>
        <taxon>Bacillota</taxon>
        <taxon>Bacilli</taxon>
        <taxon>Bacillales</taxon>
        <taxon>Bacillaceae</taxon>
        <taxon>Sediminibacillus</taxon>
    </lineage>
</organism>
<dbReference type="PANTHER" id="PTHR48100:SF1">
    <property type="entry name" value="HISTIDINE PHOSPHATASE FAMILY PROTEIN-RELATED"/>
    <property type="match status" value="1"/>
</dbReference>
<reference evidence="2" key="1">
    <citation type="submission" date="2016-10" db="EMBL/GenBank/DDBJ databases">
        <authorList>
            <person name="Varghese N."/>
            <person name="Submissions S."/>
        </authorList>
    </citation>
    <scope>NUCLEOTIDE SEQUENCE [LARGE SCALE GENOMIC DNA]</scope>
    <source>
        <strain evidence="2">CGMCC 1.6199</strain>
    </source>
</reference>
<dbReference type="PANTHER" id="PTHR48100">
    <property type="entry name" value="BROAD-SPECIFICITY PHOSPHATASE YOR283W-RELATED"/>
    <property type="match status" value="1"/>
</dbReference>
<keyword evidence="2" id="KW-1185">Reference proteome</keyword>
<dbReference type="Gene3D" id="3.40.50.1240">
    <property type="entry name" value="Phosphoglycerate mutase-like"/>
    <property type="match status" value="1"/>
</dbReference>